<protein>
    <submittedName>
        <fullName evidence="2">GLPGLI family protein</fullName>
    </submittedName>
</protein>
<evidence type="ECO:0000313" key="2">
    <source>
        <dbReference type="EMBL" id="RHH84191.1"/>
    </source>
</evidence>
<name>A0A3R6J3C6_9BACT</name>
<dbReference type="EMBL" id="QRKB01000005">
    <property type="protein sequence ID" value="RHH84191.1"/>
    <property type="molecule type" value="Genomic_DNA"/>
</dbReference>
<proteinExistence type="predicted"/>
<evidence type="ECO:0000313" key="3">
    <source>
        <dbReference type="Proteomes" id="UP000284548"/>
    </source>
</evidence>
<accession>A0A3R6J3C6</accession>
<dbReference type="Pfam" id="PF09697">
    <property type="entry name" value="Porph_ging"/>
    <property type="match status" value="1"/>
</dbReference>
<dbReference type="PROSITE" id="PS51257">
    <property type="entry name" value="PROKAR_LIPOPROTEIN"/>
    <property type="match status" value="1"/>
</dbReference>
<organism evidence="2 3">
    <name type="scientific">Segatella copri</name>
    <dbReference type="NCBI Taxonomy" id="165179"/>
    <lineage>
        <taxon>Bacteria</taxon>
        <taxon>Pseudomonadati</taxon>
        <taxon>Bacteroidota</taxon>
        <taxon>Bacteroidia</taxon>
        <taxon>Bacteroidales</taxon>
        <taxon>Prevotellaceae</taxon>
        <taxon>Segatella</taxon>
    </lineage>
</organism>
<feature type="chain" id="PRO_5018691924" evidence="1">
    <location>
        <begin position="27"/>
        <end position="294"/>
    </location>
</feature>
<dbReference type="AlphaFoldDB" id="A0A3R6J3C6"/>
<evidence type="ECO:0000256" key="1">
    <source>
        <dbReference type="SAM" id="SignalP"/>
    </source>
</evidence>
<dbReference type="NCBIfam" id="TIGR01200">
    <property type="entry name" value="GLPGLI"/>
    <property type="match status" value="1"/>
</dbReference>
<sequence>MNKKTKIMKKVLLMVWLALYACMLQAQTVNLFDESSIGMGDSIDQVKYQVVYDAEYIYEKKYTKTDTIIGRIEEKMLLQIGNKYSAFYSYPIFQRDSTISANMAKGIPVNFSGNGGQINWKIYKNYPEPGKTAYLDFFAADRYVCIEPMEPIDWQLTDSIDSICDYECHQAIAKFKGRTWIAWYTEDIPIDNGPWKLSGLPGLILKAHDSENDYGFTAVGLTTGKGSTPIYYKGKTFEPIDRKSLTSIYKKYYADPIGYLLQDAKYAAIVKIKDEKGNILKHSKRAEPYNPIER</sequence>
<keyword evidence="1" id="KW-0732">Signal</keyword>
<dbReference type="Proteomes" id="UP000284548">
    <property type="component" value="Unassembled WGS sequence"/>
</dbReference>
<comment type="caution">
    <text evidence="2">The sequence shown here is derived from an EMBL/GenBank/DDBJ whole genome shotgun (WGS) entry which is preliminary data.</text>
</comment>
<gene>
    <name evidence="2" type="ORF">DW192_03760</name>
</gene>
<reference evidence="2 3" key="1">
    <citation type="submission" date="2018-08" db="EMBL/GenBank/DDBJ databases">
        <title>A genome reference for cultivated species of the human gut microbiota.</title>
        <authorList>
            <person name="Zou Y."/>
            <person name="Xue W."/>
            <person name="Luo G."/>
        </authorList>
    </citation>
    <scope>NUCLEOTIDE SEQUENCE [LARGE SCALE GENOMIC DNA]</scope>
    <source>
        <strain evidence="2 3">AM16-54</strain>
    </source>
</reference>
<feature type="signal peptide" evidence="1">
    <location>
        <begin position="1"/>
        <end position="26"/>
    </location>
</feature>
<dbReference type="InterPro" id="IPR005901">
    <property type="entry name" value="GLPGLI"/>
</dbReference>